<reference evidence="5 6" key="1">
    <citation type="submission" date="2019-07" db="EMBL/GenBank/DDBJ databases">
        <title>Tomitella cavernea sp. nov., an actinomycete isolated from soil.</title>
        <authorList>
            <person name="Cheng J."/>
        </authorList>
    </citation>
    <scope>NUCLEOTIDE SEQUENCE [LARGE SCALE GENOMIC DNA]</scope>
    <source>
        <strain evidence="5 6">HY188</strain>
    </source>
</reference>
<evidence type="ECO:0000256" key="3">
    <source>
        <dbReference type="ARBA" id="ARBA00023163"/>
    </source>
</evidence>
<dbReference type="GO" id="GO:0003677">
    <property type="term" value="F:DNA binding"/>
    <property type="evidence" value="ECO:0007669"/>
    <property type="project" value="UniProtKB-KW"/>
</dbReference>
<sequence length="118" mass="12632">MEAITIDHDSPTPPFDQVRLQVMTLVRDGDLISGQKLPTVRALATALGIAANTAARAYRELESAGVIETRGRNGTFIAGTGDVTRRDAQRAAVEFVRTARGLGFDDHTIRALVDTALA</sequence>
<dbReference type="KEGG" id="toy:FO059_06530"/>
<evidence type="ECO:0000313" key="5">
    <source>
        <dbReference type="EMBL" id="QDQ99106.1"/>
    </source>
</evidence>
<evidence type="ECO:0000256" key="1">
    <source>
        <dbReference type="ARBA" id="ARBA00023015"/>
    </source>
</evidence>
<feature type="domain" description="HTH gntR-type" evidence="4">
    <location>
        <begin position="12"/>
        <end position="80"/>
    </location>
</feature>
<dbReference type="InterPro" id="IPR000524">
    <property type="entry name" value="Tscrpt_reg_HTH_GntR"/>
</dbReference>
<proteinExistence type="predicted"/>
<dbReference type="InterPro" id="IPR036390">
    <property type="entry name" value="WH_DNA-bd_sf"/>
</dbReference>
<dbReference type="GO" id="GO:0003700">
    <property type="term" value="F:DNA-binding transcription factor activity"/>
    <property type="evidence" value="ECO:0007669"/>
    <property type="project" value="InterPro"/>
</dbReference>
<dbReference type="Pfam" id="PF00392">
    <property type="entry name" value="GntR"/>
    <property type="match status" value="1"/>
</dbReference>
<accession>A0A516X7R5</accession>
<evidence type="ECO:0000259" key="4">
    <source>
        <dbReference type="PROSITE" id="PS50949"/>
    </source>
</evidence>
<keyword evidence="3" id="KW-0804">Transcription</keyword>
<evidence type="ECO:0000313" key="6">
    <source>
        <dbReference type="Proteomes" id="UP000317344"/>
    </source>
</evidence>
<keyword evidence="6" id="KW-1185">Reference proteome</keyword>
<dbReference type="SUPFAM" id="SSF46785">
    <property type="entry name" value="Winged helix' DNA-binding domain"/>
    <property type="match status" value="1"/>
</dbReference>
<keyword evidence="1" id="KW-0805">Transcription regulation</keyword>
<dbReference type="OrthoDB" id="4307011at2"/>
<dbReference type="Gene3D" id="1.10.10.10">
    <property type="entry name" value="Winged helix-like DNA-binding domain superfamily/Winged helix DNA-binding domain"/>
    <property type="match status" value="1"/>
</dbReference>
<dbReference type="Proteomes" id="UP000317344">
    <property type="component" value="Chromosome"/>
</dbReference>
<protein>
    <submittedName>
        <fullName evidence="5">GntR family transcriptional regulator</fullName>
    </submittedName>
</protein>
<dbReference type="PANTHER" id="PTHR38445">
    <property type="entry name" value="HTH-TYPE TRANSCRIPTIONAL REPRESSOR YTRA"/>
    <property type="match status" value="1"/>
</dbReference>
<organism evidence="5 6">
    <name type="scientific">Tomitella fengzijianii</name>
    <dbReference type="NCBI Taxonomy" id="2597660"/>
    <lineage>
        <taxon>Bacteria</taxon>
        <taxon>Bacillati</taxon>
        <taxon>Actinomycetota</taxon>
        <taxon>Actinomycetes</taxon>
        <taxon>Mycobacteriales</taxon>
        <taxon>Tomitella</taxon>
    </lineage>
</organism>
<dbReference type="EMBL" id="CP041765">
    <property type="protein sequence ID" value="QDQ99106.1"/>
    <property type="molecule type" value="Genomic_DNA"/>
</dbReference>
<dbReference type="PANTHER" id="PTHR38445:SF9">
    <property type="entry name" value="HTH-TYPE TRANSCRIPTIONAL REPRESSOR YTRA"/>
    <property type="match status" value="1"/>
</dbReference>
<dbReference type="SMART" id="SM00345">
    <property type="entry name" value="HTH_GNTR"/>
    <property type="match status" value="1"/>
</dbReference>
<dbReference type="CDD" id="cd07377">
    <property type="entry name" value="WHTH_GntR"/>
    <property type="match status" value="1"/>
</dbReference>
<gene>
    <name evidence="5" type="ORF">FO059_06530</name>
</gene>
<dbReference type="PROSITE" id="PS50949">
    <property type="entry name" value="HTH_GNTR"/>
    <property type="match status" value="1"/>
</dbReference>
<evidence type="ECO:0000256" key="2">
    <source>
        <dbReference type="ARBA" id="ARBA00023125"/>
    </source>
</evidence>
<name>A0A516X7R5_9ACTN</name>
<dbReference type="InterPro" id="IPR036388">
    <property type="entry name" value="WH-like_DNA-bd_sf"/>
</dbReference>
<keyword evidence="2" id="KW-0238">DNA-binding</keyword>
<reference evidence="5 6" key="2">
    <citation type="submission" date="2019-07" db="EMBL/GenBank/DDBJ databases">
        <authorList>
            <person name="Huang Y."/>
        </authorList>
    </citation>
    <scope>NUCLEOTIDE SEQUENCE [LARGE SCALE GENOMIC DNA]</scope>
    <source>
        <strain evidence="5 6">HY188</strain>
    </source>
</reference>
<dbReference type="AlphaFoldDB" id="A0A516X7R5"/>